<dbReference type="InterPro" id="IPR003849">
    <property type="entry name" value="Preprotein_translocase_YajC"/>
</dbReference>
<evidence type="ECO:0000256" key="4">
    <source>
        <dbReference type="ARBA" id="ARBA00022475"/>
    </source>
</evidence>
<protein>
    <submittedName>
        <fullName evidence="12">Preprotein translocase subunit YajC</fullName>
    </submittedName>
</protein>
<evidence type="ECO:0000256" key="11">
    <source>
        <dbReference type="SAM" id="Phobius"/>
    </source>
</evidence>
<evidence type="ECO:0000256" key="7">
    <source>
        <dbReference type="ARBA" id="ARBA00022989"/>
    </source>
</evidence>
<reference evidence="12 13" key="1">
    <citation type="submission" date="2019-06" db="EMBL/GenBank/DDBJ databases">
        <authorList>
            <person name="Li F."/>
        </authorList>
    </citation>
    <scope>NUCLEOTIDE SEQUENCE [LARGE SCALE GENOMIC DNA]</scope>
    <source>
        <strain evidence="12 13">10F1D-1</strain>
    </source>
</reference>
<name>A0A506Y4K9_9MICO</name>
<keyword evidence="7 11" id="KW-1133">Transmembrane helix</keyword>
<keyword evidence="8" id="KW-0811">Translocation</keyword>
<dbReference type="AlphaFoldDB" id="A0A506Y4K9"/>
<evidence type="ECO:0000256" key="2">
    <source>
        <dbReference type="ARBA" id="ARBA00006742"/>
    </source>
</evidence>
<keyword evidence="3" id="KW-0813">Transport</keyword>
<accession>A0A506Y4K9</accession>
<evidence type="ECO:0000256" key="9">
    <source>
        <dbReference type="ARBA" id="ARBA00023136"/>
    </source>
</evidence>
<evidence type="ECO:0000256" key="8">
    <source>
        <dbReference type="ARBA" id="ARBA00023010"/>
    </source>
</evidence>
<dbReference type="GO" id="GO:0015031">
    <property type="term" value="P:protein transport"/>
    <property type="evidence" value="ECO:0007669"/>
    <property type="project" value="UniProtKB-KW"/>
</dbReference>
<keyword evidence="9 11" id="KW-0472">Membrane</keyword>
<feature type="region of interest" description="Disordered" evidence="10">
    <location>
        <begin position="88"/>
        <end position="129"/>
    </location>
</feature>
<dbReference type="PANTHER" id="PTHR33909">
    <property type="entry name" value="SEC TRANSLOCON ACCESSORY COMPLEX SUBUNIT YAJC"/>
    <property type="match status" value="1"/>
</dbReference>
<evidence type="ECO:0000256" key="5">
    <source>
        <dbReference type="ARBA" id="ARBA00022692"/>
    </source>
</evidence>
<feature type="compositionally biased region" description="Basic and acidic residues" evidence="10">
    <location>
        <begin position="113"/>
        <end position="129"/>
    </location>
</feature>
<proteinExistence type="inferred from homology"/>
<comment type="caution">
    <text evidence="12">The sequence shown here is derived from an EMBL/GenBank/DDBJ whole genome shotgun (WGS) entry which is preliminary data.</text>
</comment>
<keyword evidence="6" id="KW-0653">Protein transport</keyword>
<evidence type="ECO:0000256" key="6">
    <source>
        <dbReference type="ARBA" id="ARBA00022927"/>
    </source>
</evidence>
<evidence type="ECO:0000256" key="10">
    <source>
        <dbReference type="SAM" id="MobiDB-lite"/>
    </source>
</evidence>
<evidence type="ECO:0000313" key="12">
    <source>
        <dbReference type="EMBL" id="TPW76347.1"/>
    </source>
</evidence>
<sequence length="129" mass="14321">MDQTLLYVALGAVLVVFIFLSWRNSKKRQKEQTELKEKMVPGVEIMTSTGIYGTLISVDDDKNEAVIETAPGQTLRIHKQTLLKVVEPEATEPEVEEKAGPSLNESSVQPISEKAEFGERTASDKKDSE</sequence>
<dbReference type="EMBL" id="VHQG01000002">
    <property type="protein sequence ID" value="TPW76347.1"/>
    <property type="molecule type" value="Genomic_DNA"/>
</dbReference>
<keyword evidence="13" id="KW-1185">Reference proteome</keyword>
<dbReference type="PANTHER" id="PTHR33909:SF1">
    <property type="entry name" value="SEC TRANSLOCON ACCESSORY COMPLEX SUBUNIT YAJC"/>
    <property type="match status" value="1"/>
</dbReference>
<comment type="subcellular location">
    <subcellularLocation>
        <location evidence="1">Cell membrane</location>
        <topology evidence="1">Single-pass membrane protein</topology>
    </subcellularLocation>
</comment>
<dbReference type="RefSeq" id="WP_141163702.1">
    <property type="nucleotide sequence ID" value="NZ_VHQG01000002.1"/>
</dbReference>
<dbReference type="SMART" id="SM01323">
    <property type="entry name" value="YajC"/>
    <property type="match status" value="1"/>
</dbReference>
<dbReference type="GO" id="GO:0005886">
    <property type="term" value="C:plasma membrane"/>
    <property type="evidence" value="ECO:0007669"/>
    <property type="project" value="UniProtKB-SubCell"/>
</dbReference>
<evidence type="ECO:0000256" key="3">
    <source>
        <dbReference type="ARBA" id="ARBA00022448"/>
    </source>
</evidence>
<dbReference type="Pfam" id="PF02699">
    <property type="entry name" value="YajC"/>
    <property type="match status" value="1"/>
</dbReference>
<keyword evidence="5 11" id="KW-0812">Transmembrane</keyword>
<dbReference type="NCBIfam" id="TIGR00739">
    <property type="entry name" value="yajC"/>
    <property type="match status" value="1"/>
</dbReference>
<comment type="similarity">
    <text evidence="2">Belongs to the YajC family.</text>
</comment>
<organism evidence="12 13">
    <name type="scientific">Schumannella soli</name>
    <dbReference type="NCBI Taxonomy" id="2590779"/>
    <lineage>
        <taxon>Bacteria</taxon>
        <taxon>Bacillati</taxon>
        <taxon>Actinomycetota</taxon>
        <taxon>Actinomycetes</taxon>
        <taxon>Micrococcales</taxon>
        <taxon>Microbacteriaceae</taxon>
        <taxon>Schumannella</taxon>
    </lineage>
</organism>
<evidence type="ECO:0000313" key="13">
    <source>
        <dbReference type="Proteomes" id="UP000316252"/>
    </source>
</evidence>
<feature type="transmembrane region" description="Helical" evidence="11">
    <location>
        <begin position="6"/>
        <end position="22"/>
    </location>
</feature>
<dbReference type="Proteomes" id="UP000316252">
    <property type="component" value="Unassembled WGS sequence"/>
</dbReference>
<dbReference type="OrthoDB" id="3267178at2"/>
<gene>
    <name evidence="12" type="primary">yajC</name>
    <name evidence="12" type="ORF">FJ657_11245</name>
</gene>
<keyword evidence="4" id="KW-1003">Cell membrane</keyword>
<evidence type="ECO:0000256" key="1">
    <source>
        <dbReference type="ARBA" id="ARBA00004162"/>
    </source>
</evidence>